<reference evidence="1" key="1">
    <citation type="submission" date="2022-01" db="EMBL/GenBank/DDBJ databases">
        <authorList>
            <person name="King R."/>
        </authorList>
    </citation>
    <scope>NUCLEOTIDE SEQUENCE</scope>
</reference>
<name>A0A9P0HQE9_NEZVI</name>
<gene>
    <name evidence="1" type="ORF">NEZAVI_LOCUS14893</name>
</gene>
<proteinExistence type="predicted"/>
<dbReference type="Proteomes" id="UP001152798">
    <property type="component" value="Chromosome 7"/>
</dbReference>
<accession>A0A9P0HQE9</accession>
<protein>
    <submittedName>
        <fullName evidence="1">Uncharacterized protein</fullName>
    </submittedName>
</protein>
<dbReference type="EMBL" id="OV725083">
    <property type="protein sequence ID" value="CAH1407085.1"/>
    <property type="molecule type" value="Genomic_DNA"/>
</dbReference>
<evidence type="ECO:0000313" key="1">
    <source>
        <dbReference type="EMBL" id="CAH1407085.1"/>
    </source>
</evidence>
<dbReference type="AlphaFoldDB" id="A0A9P0HQE9"/>
<keyword evidence="2" id="KW-1185">Reference proteome</keyword>
<sequence length="108" mass="11726">MDIISCYHITSLMDDAPTADSVRVVEALEGTKKSTIGVKGLRATSAVTIALAEVANYPSRGVSYHPRPLPNSLRGKKVDRVSDFGSFDHEPNSYSPPSPDGYDIYIKI</sequence>
<organism evidence="1 2">
    <name type="scientific">Nezara viridula</name>
    <name type="common">Southern green stink bug</name>
    <name type="synonym">Cimex viridulus</name>
    <dbReference type="NCBI Taxonomy" id="85310"/>
    <lineage>
        <taxon>Eukaryota</taxon>
        <taxon>Metazoa</taxon>
        <taxon>Ecdysozoa</taxon>
        <taxon>Arthropoda</taxon>
        <taxon>Hexapoda</taxon>
        <taxon>Insecta</taxon>
        <taxon>Pterygota</taxon>
        <taxon>Neoptera</taxon>
        <taxon>Paraneoptera</taxon>
        <taxon>Hemiptera</taxon>
        <taxon>Heteroptera</taxon>
        <taxon>Panheteroptera</taxon>
        <taxon>Pentatomomorpha</taxon>
        <taxon>Pentatomoidea</taxon>
        <taxon>Pentatomidae</taxon>
        <taxon>Pentatominae</taxon>
        <taxon>Nezara</taxon>
    </lineage>
</organism>
<evidence type="ECO:0000313" key="2">
    <source>
        <dbReference type="Proteomes" id="UP001152798"/>
    </source>
</evidence>